<protein>
    <recommendedName>
        <fullName evidence="1">F-box domain-containing protein</fullName>
    </recommendedName>
</protein>
<evidence type="ECO:0000313" key="2">
    <source>
        <dbReference type="EMBL" id="PIA97460.1"/>
    </source>
</evidence>
<accession>A0A2G5HY71</accession>
<dbReference type="InterPro" id="IPR036047">
    <property type="entry name" value="F-box-like_dom_sf"/>
</dbReference>
<dbReference type="Proteomes" id="UP000230605">
    <property type="component" value="Chromosome 2"/>
</dbReference>
<evidence type="ECO:0000259" key="1">
    <source>
        <dbReference type="PROSITE" id="PS50181"/>
    </source>
</evidence>
<dbReference type="PROSITE" id="PS50181">
    <property type="entry name" value="FBOX"/>
    <property type="match status" value="1"/>
</dbReference>
<evidence type="ECO:0000313" key="4">
    <source>
        <dbReference type="Proteomes" id="UP000230605"/>
    </source>
</evidence>
<keyword evidence="5" id="KW-1185">Reference proteome</keyword>
<gene>
    <name evidence="2" type="ORF">CB0940_05479</name>
    <name evidence="3" type="ORF">RHO25_002641</name>
</gene>
<organism evidence="2 4">
    <name type="scientific">Cercospora beticola</name>
    <name type="common">Sugarbeet leaf spot fungus</name>
    <dbReference type="NCBI Taxonomy" id="122368"/>
    <lineage>
        <taxon>Eukaryota</taxon>
        <taxon>Fungi</taxon>
        <taxon>Dikarya</taxon>
        <taxon>Ascomycota</taxon>
        <taxon>Pezizomycotina</taxon>
        <taxon>Dothideomycetes</taxon>
        <taxon>Dothideomycetidae</taxon>
        <taxon>Mycosphaerellales</taxon>
        <taxon>Mycosphaerellaceae</taxon>
        <taxon>Cercospora</taxon>
    </lineage>
</organism>
<dbReference type="EMBL" id="LKMD01000102">
    <property type="protein sequence ID" value="PIA97460.1"/>
    <property type="molecule type" value="Genomic_DNA"/>
</dbReference>
<dbReference type="AlphaFoldDB" id="A0A2G5HY71"/>
<evidence type="ECO:0000313" key="3">
    <source>
        <dbReference type="EMBL" id="WPA98030.1"/>
    </source>
</evidence>
<proteinExistence type="predicted"/>
<dbReference type="EMBL" id="CP134185">
    <property type="protein sequence ID" value="WPA98030.1"/>
    <property type="molecule type" value="Genomic_DNA"/>
</dbReference>
<name>A0A2G5HY71_CERBT</name>
<evidence type="ECO:0000313" key="5">
    <source>
        <dbReference type="Proteomes" id="UP001302367"/>
    </source>
</evidence>
<dbReference type="SUPFAM" id="SSF81383">
    <property type="entry name" value="F-box domain"/>
    <property type="match status" value="1"/>
</dbReference>
<dbReference type="Proteomes" id="UP001302367">
    <property type="component" value="Chromosome 2"/>
</dbReference>
<sequence length="418" mass="46832">MTDSTIESSTAINDLPAEIFEHVGKFLPARDLAALRVVNRDSNSKILRHYVTENFSTVSILVCDINSIRAAADLVEHPVFGPAIRRVELCVDSIVCNSTMPPRGPREAPEAIYQHCEVSADISKLEALNRERTNMSLDIGDYEDEKLFRQIWQKLKALGTLEAVHLTDVRVASRSPLLYSKFQAAGGFCYPVILDSNTLQWTICALGTLTKSSIPLQSLSMDQNRWALTINEGGWTRGGRQQKPYEDRKMWPRLFSRTKALRLAIFQKHCYRDSPLGSGFALFLRYALADAASLEKLSLELASSKSEDEPDQWHMRYDQRCDRMYLLHGINLPPGLKELELRGGQIVMAELADLIKGNPRLQKLALKKTVLIIGDNQTEHISDGQGEDEQVKEGLLQLVGETSIELDISAACIYVGPF</sequence>
<reference evidence="2 4" key="1">
    <citation type="submission" date="2015-10" db="EMBL/GenBank/DDBJ databases">
        <title>The cercosporin biosynthetic gene cluster was horizontally transferred to several fungal lineages and shown to be expanded in Cercospora beticola based on microsynteny with recipient genomes.</title>
        <authorList>
            <person name="De Jonge R."/>
            <person name="Ebert M.K."/>
            <person name="Suttle J.C."/>
            <person name="Jurick Ii W.M."/>
            <person name="Secor G.A."/>
            <person name="Thomma B.P."/>
            <person name="Van De Peer Y."/>
            <person name="Bolton M.D."/>
        </authorList>
    </citation>
    <scope>NUCLEOTIDE SEQUENCE [LARGE SCALE GENOMIC DNA]</scope>
    <source>
        <strain evidence="2 4">09-40</strain>
    </source>
</reference>
<feature type="domain" description="F-box" evidence="1">
    <location>
        <begin position="9"/>
        <end position="58"/>
    </location>
</feature>
<reference evidence="3 5" key="2">
    <citation type="submission" date="2023-09" db="EMBL/GenBank/DDBJ databases">
        <title>Complete-Gapless Cercospora beticola genome.</title>
        <authorList>
            <person name="Wyatt N.A."/>
            <person name="Spanner R.E."/>
            <person name="Bolton M.D."/>
        </authorList>
    </citation>
    <scope>NUCLEOTIDE SEQUENCE [LARGE SCALE GENOMIC DNA]</scope>
    <source>
        <strain evidence="3">Cb09-40</strain>
    </source>
</reference>
<dbReference type="OrthoDB" id="3650812at2759"/>
<dbReference type="InterPro" id="IPR001810">
    <property type="entry name" value="F-box_dom"/>
</dbReference>